<dbReference type="RefSeq" id="XP_068366453.1">
    <property type="nucleotide sequence ID" value="XM_068499022.1"/>
</dbReference>
<dbReference type="EMBL" id="MLAK01000543">
    <property type="protein sequence ID" value="OHT13317.1"/>
    <property type="molecule type" value="Genomic_DNA"/>
</dbReference>
<dbReference type="VEuPathDB" id="TrichDB:TRFO_16513"/>
<gene>
    <name evidence="2" type="ORF">TRFO_16513</name>
</gene>
<accession>A0A1J4KUW8</accession>
<evidence type="ECO:0000313" key="2">
    <source>
        <dbReference type="EMBL" id="OHT13317.1"/>
    </source>
</evidence>
<protein>
    <submittedName>
        <fullName evidence="2">HCaRG protein</fullName>
    </submittedName>
</protein>
<dbReference type="Pfam" id="PF07258">
    <property type="entry name" value="COMM_domain"/>
    <property type="match status" value="1"/>
</dbReference>
<feature type="domain" description="COMM" evidence="1">
    <location>
        <begin position="118"/>
        <end position="180"/>
    </location>
</feature>
<organism evidence="2 3">
    <name type="scientific">Tritrichomonas foetus</name>
    <dbReference type="NCBI Taxonomy" id="1144522"/>
    <lineage>
        <taxon>Eukaryota</taxon>
        <taxon>Metamonada</taxon>
        <taxon>Parabasalia</taxon>
        <taxon>Tritrichomonadida</taxon>
        <taxon>Tritrichomonadidae</taxon>
        <taxon>Tritrichomonas</taxon>
    </lineage>
</organism>
<keyword evidence="3" id="KW-1185">Reference proteome</keyword>
<dbReference type="PROSITE" id="PS51269">
    <property type="entry name" value="COMM"/>
    <property type="match status" value="1"/>
</dbReference>
<proteinExistence type="predicted"/>
<evidence type="ECO:0000259" key="1">
    <source>
        <dbReference type="PROSITE" id="PS51269"/>
    </source>
</evidence>
<sequence>MLSQQQIRENLATFSTVAPEDLCQICNVVLDSLQFQSNLSSNLAQLEISDPATRQMIADTLNALVFKLLSSRSAATDSADQLQSSGLSAELAKPLGDVISSRIDVIAKSMASRSQADRLSDLEWRFGLTASSNNGSGSAFVQMRLSFENAQPVSVEMGMKEFYEFASDIKKIQKTMAATLGVE</sequence>
<dbReference type="AlphaFoldDB" id="A0A1J4KUW8"/>
<name>A0A1J4KUW8_9EUKA</name>
<dbReference type="GeneID" id="94833726"/>
<dbReference type="OrthoDB" id="76101at2759"/>
<evidence type="ECO:0000313" key="3">
    <source>
        <dbReference type="Proteomes" id="UP000179807"/>
    </source>
</evidence>
<dbReference type="InterPro" id="IPR017920">
    <property type="entry name" value="COMM"/>
</dbReference>
<reference evidence="2" key="1">
    <citation type="submission" date="2016-10" db="EMBL/GenBank/DDBJ databases">
        <authorList>
            <person name="Benchimol M."/>
            <person name="Almeida L.G."/>
            <person name="Vasconcelos A.T."/>
            <person name="Perreira-Neves A."/>
            <person name="Rosa I.A."/>
            <person name="Tasca T."/>
            <person name="Bogo M.R."/>
            <person name="de Souza W."/>
        </authorList>
    </citation>
    <scope>NUCLEOTIDE SEQUENCE [LARGE SCALE GENOMIC DNA]</scope>
    <source>
        <strain evidence="2">K</strain>
    </source>
</reference>
<dbReference type="Proteomes" id="UP000179807">
    <property type="component" value="Unassembled WGS sequence"/>
</dbReference>
<comment type="caution">
    <text evidence="2">The sequence shown here is derived from an EMBL/GenBank/DDBJ whole genome shotgun (WGS) entry which is preliminary data.</text>
</comment>